<gene>
    <name evidence="3" type="ORF">HJG44_09840</name>
</gene>
<name>A0A849I019_9HYPH</name>
<dbReference type="GO" id="GO:0003677">
    <property type="term" value="F:DNA binding"/>
    <property type="evidence" value="ECO:0007669"/>
    <property type="project" value="InterPro"/>
</dbReference>
<proteinExistence type="predicted"/>
<evidence type="ECO:0000313" key="4">
    <source>
        <dbReference type="Proteomes" id="UP000564885"/>
    </source>
</evidence>
<dbReference type="AlphaFoldDB" id="A0A849I019"/>
<organism evidence="3 4">
    <name type="scientific">Enterovirga aerilata</name>
    <dbReference type="NCBI Taxonomy" id="2730920"/>
    <lineage>
        <taxon>Bacteria</taxon>
        <taxon>Pseudomonadati</taxon>
        <taxon>Pseudomonadota</taxon>
        <taxon>Alphaproteobacteria</taxon>
        <taxon>Hyphomicrobiales</taxon>
        <taxon>Methylobacteriaceae</taxon>
        <taxon>Enterovirga</taxon>
    </lineage>
</organism>
<evidence type="ECO:0000259" key="2">
    <source>
        <dbReference type="Pfam" id="PF20432"/>
    </source>
</evidence>
<keyword evidence="4" id="KW-1185">Reference proteome</keyword>
<feature type="domain" description="Antitoxin Xre/MbcA/ParS-like toxin-binding" evidence="1">
    <location>
        <begin position="87"/>
        <end position="137"/>
    </location>
</feature>
<evidence type="ECO:0000259" key="1">
    <source>
        <dbReference type="Pfam" id="PF09722"/>
    </source>
</evidence>
<dbReference type="EMBL" id="JABEPP010000002">
    <property type="protein sequence ID" value="NNM72682.1"/>
    <property type="molecule type" value="Genomic_DNA"/>
</dbReference>
<dbReference type="InterPro" id="IPR046847">
    <property type="entry name" value="Xre-like_HTH"/>
</dbReference>
<sequence length="140" mass="15319">MARAAQLSPIADLPNVRSADWRGIVEATRRGFPVQAVDNLVRTGRLTAAEVDRTIIPRKTLSHRRKIGTLTAEQSDRLARVMRVISAAEETFGSEAKAARWLRRPTDALGGEAPIALLDTSEGSREVERLLSRIDHGLAA</sequence>
<dbReference type="Pfam" id="PF09722">
    <property type="entry name" value="Xre_MbcA_ParS_C"/>
    <property type="match status" value="1"/>
</dbReference>
<dbReference type="Pfam" id="PF20432">
    <property type="entry name" value="Xre-like-HTH"/>
    <property type="match status" value="1"/>
</dbReference>
<dbReference type="Proteomes" id="UP000564885">
    <property type="component" value="Unassembled WGS sequence"/>
</dbReference>
<dbReference type="InterPro" id="IPR024467">
    <property type="entry name" value="Xre/MbcA/ParS-like_toxin-bd"/>
</dbReference>
<feature type="domain" description="Antitoxin Xre-like helix-turn-helix" evidence="2">
    <location>
        <begin position="25"/>
        <end position="83"/>
    </location>
</feature>
<reference evidence="3 4" key="1">
    <citation type="submission" date="2020-04" db="EMBL/GenBank/DDBJ databases">
        <title>Enterovirga sp. isolate from soil.</title>
        <authorList>
            <person name="Chea S."/>
            <person name="Kim D.-U."/>
        </authorList>
    </citation>
    <scope>NUCLEOTIDE SEQUENCE [LARGE SCALE GENOMIC DNA]</scope>
    <source>
        <strain evidence="3 4">DB1703</strain>
    </source>
</reference>
<evidence type="ECO:0000313" key="3">
    <source>
        <dbReference type="EMBL" id="NNM72682.1"/>
    </source>
</evidence>
<dbReference type="RefSeq" id="WP_171218133.1">
    <property type="nucleotide sequence ID" value="NZ_JABEPP010000002.1"/>
</dbReference>
<dbReference type="NCBIfam" id="TIGR02293">
    <property type="entry name" value="TAS_TIGR02293"/>
    <property type="match status" value="1"/>
</dbReference>
<comment type="caution">
    <text evidence="3">The sequence shown here is derived from an EMBL/GenBank/DDBJ whole genome shotgun (WGS) entry which is preliminary data.</text>
</comment>
<accession>A0A849I019</accession>
<protein>
    <submittedName>
        <fullName evidence="3">DUF2384 domain-containing protein</fullName>
    </submittedName>
</protein>
<dbReference type="InterPro" id="IPR011979">
    <property type="entry name" value="Antitox_Xre"/>
</dbReference>